<sequence length="414" mass="45142">MSAEVKAPVFTSIVHNKLQHHSGWPETDVDFSDIGLDLAELQNLSGFLMNETPDSTGHFYPPWANDADPLVKAEPVASGQTPDTGPQVLSSVATPAIPQTNVPGVVPADIPISFGAITVPTSSSTANVVGGSTIRKNSAGGVTRRRASSKEEQAKKRRERNRVLARRTRLRKKFFFQSLQQQVAGLQRENERLKSIVTAHCPGTSGEILLSCVSGSSSMVADCANQATALLDQSGFLLVKALQSSQPSFCVTDPQLPDNPIVYASDNFIELTGYARTQVLGRNCRFLQGPDTDPDAVAKIRKGIEEGIDTSVYLRQYKADGTVFWNHVFVAALRNSDRKIINYVGIQHPLDKEPSPEVVACINGEGKQRNNEVEPRANEWAGWQEPMDITPWRPFNDDDSVGNEASHLHLDTGS</sequence>
<dbReference type="PANTHER" id="PTHR47429">
    <property type="entry name" value="PROTEIN TWIN LOV 1"/>
    <property type="match status" value="1"/>
</dbReference>
<dbReference type="Pfam" id="PF07716">
    <property type="entry name" value="bZIP_2"/>
    <property type="match status" value="1"/>
</dbReference>
<dbReference type="GO" id="GO:0005634">
    <property type="term" value="C:nucleus"/>
    <property type="evidence" value="ECO:0007669"/>
    <property type="project" value="TreeGrafter"/>
</dbReference>
<feature type="region of interest" description="Disordered" evidence="4">
    <location>
        <begin position="130"/>
        <end position="160"/>
    </location>
</feature>
<dbReference type="InterPro" id="IPR046347">
    <property type="entry name" value="bZIP_sf"/>
</dbReference>
<dbReference type="PANTHER" id="PTHR47429:SF2">
    <property type="entry name" value="PROTEIN TWIN LOV 1"/>
    <property type="match status" value="1"/>
</dbReference>
<dbReference type="InterPro" id="IPR004827">
    <property type="entry name" value="bZIP"/>
</dbReference>
<evidence type="ECO:0000256" key="4">
    <source>
        <dbReference type="SAM" id="MobiDB-lite"/>
    </source>
</evidence>
<evidence type="ECO:0000313" key="7">
    <source>
        <dbReference type="EMBL" id="AML76363.1"/>
    </source>
</evidence>
<dbReference type="Pfam" id="PF13426">
    <property type="entry name" value="PAS_9"/>
    <property type="match status" value="1"/>
</dbReference>
<evidence type="ECO:0000256" key="2">
    <source>
        <dbReference type="ARBA" id="ARBA00022643"/>
    </source>
</evidence>
<dbReference type="InterPro" id="IPR035965">
    <property type="entry name" value="PAS-like_dom_sf"/>
</dbReference>
<proteinExistence type="evidence at transcript level"/>
<dbReference type="SUPFAM" id="SSF57959">
    <property type="entry name" value="Leucine zipper domain"/>
    <property type="match status" value="1"/>
</dbReference>
<evidence type="ECO:0000256" key="3">
    <source>
        <dbReference type="ARBA" id="ARBA00022991"/>
    </source>
</evidence>
<evidence type="ECO:0000259" key="6">
    <source>
        <dbReference type="PROSITE" id="PS50217"/>
    </source>
</evidence>
<organism evidence="7">
    <name type="scientific">Ishige okamurae</name>
    <dbReference type="NCBI Taxonomy" id="233772"/>
    <lineage>
        <taxon>Eukaryota</taxon>
        <taxon>Sar</taxon>
        <taxon>Stramenopiles</taxon>
        <taxon>Ochrophyta</taxon>
        <taxon>PX clade</taxon>
        <taxon>Phaeophyceae</taxon>
        <taxon>Ectocarpales</taxon>
        <taxon>Ishigeaceae</taxon>
        <taxon>Ishige</taxon>
    </lineage>
</organism>
<dbReference type="Gene3D" id="1.20.5.170">
    <property type="match status" value="1"/>
</dbReference>
<keyword evidence="1" id="KW-0285">Flavoprotein</keyword>
<dbReference type="PROSITE" id="PS50112">
    <property type="entry name" value="PAS"/>
    <property type="match status" value="1"/>
</dbReference>
<dbReference type="PROSITE" id="PS50217">
    <property type="entry name" value="BZIP"/>
    <property type="match status" value="1"/>
</dbReference>
<reference evidence="7" key="1">
    <citation type="journal article" date="2016" name="Proc. Natl. Acad. Sci. U.S.A.">
        <title>Functional and topological diversity of LOV domain photoreceptors.</title>
        <authorList>
            <person name="Glantz S.T."/>
            <person name="Carpenter E.J."/>
            <person name="Melkonian M."/>
            <person name="Gardner K.H."/>
            <person name="Boyden E.S."/>
            <person name="Wong G.K."/>
            <person name="Chow B.Y."/>
        </authorList>
    </citation>
    <scope>NUCLEOTIDE SEQUENCE</scope>
    <source>
        <strain evidence="7">APTP_2003190</strain>
    </source>
</reference>
<dbReference type="InterPro" id="IPR000014">
    <property type="entry name" value="PAS"/>
</dbReference>
<keyword evidence="2" id="KW-0288">FMN</keyword>
<dbReference type="SMART" id="SM00086">
    <property type="entry name" value="PAC"/>
    <property type="match status" value="1"/>
</dbReference>
<dbReference type="SUPFAM" id="SSF55785">
    <property type="entry name" value="PYP-like sensor domain (PAS domain)"/>
    <property type="match status" value="1"/>
</dbReference>
<dbReference type="NCBIfam" id="TIGR00229">
    <property type="entry name" value="sensory_box"/>
    <property type="match status" value="1"/>
</dbReference>
<dbReference type="SMART" id="SM00338">
    <property type="entry name" value="BRLZ"/>
    <property type="match status" value="1"/>
</dbReference>
<dbReference type="InterPro" id="IPR001610">
    <property type="entry name" value="PAC"/>
</dbReference>
<evidence type="ECO:0000259" key="5">
    <source>
        <dbReference type="PROSITE" id="PS50112"/>
    </source>
</evidence>
<accession>A0A126WUU6</accession>
<feature type="domain" description="PAS" evidence="5">
    <location>
        <begin position="234"/>
        <end position="307"/>
    </location>
</feature>
<dbReference type="CDD" id="cd00130">
    <property type="entry name" value="PAS"/>
    <property type="match status" value="1"/>
</dbReference>
<keyword evidence="3" id="KW-0157">Chromophore</keyword>
<dbReference type="EMBL" id="KU698172">
    <property type="protein sequence ID" value="AML76363.1"/>
    <property type="molecule type" value="mRNA"/>
</dbReference>
<dbReference type="CDD" id="cd14809">
    <property type="entry name" value="bZIP_AUREO-like"/>
    <property type="match status" value="1"/>
</dbReference>
<dbReference type="GO" id="GO:0003700">
    <property type="term" value="F:DNA-binding transcription factor activity"/>
    <property type="evidence" value="ECO:0007669"/>
    <property type="project" value="InterPro"/>
</dbReference>
<feature type="region of interest" description="Disordered" evidence="4">
    <location>
        <begin position="381"/>
        <end position="414"/>
    </location>
</feature>
<protein>
    <submittedName>
        <fullName evidence="7">Putative LOV domain-containing protein</fullName>
    </submittedName>
</protein>
<dbReference type="Gene3D" id="3.30.450.20">
    <property type="entry name" value="PAS domain"/>
    <property type="match status" value="1"/>
</dbReference>
<name>A0A126WUU6_9PHAE</name>
<dbReference type="AlphaFoldDB" id="A0A126WUU6"/>
<feature type="domain" description="BZIP" evidence="6">
    <location>
        <begin position="151"/>
        <end position="195"/>
    </location>
</feature>
<evidence type="ECO:0000256" key="1">
    <source>
        <dbReference type="ARBA" id="ARBA00022630"/>
    </source>
</evidence>